<comment type="similarity">
    <text evidence="11 12">Belongs to the ABC transporter superfamily. ABCF family. Uup subfamily.</text>
</comment>
<evidence type="ECO:0000259" key="13">
    <source>
        <dbReference type="PROSITE" id="PS50893"/>
    </source>
</evidence>
<dbReference type="HAMAP" id="MF_00848">
    <property type="entry name" value="Uup"/>
    <property type="match status" value="1"/>
</dbReference>
<dbReference type="GO" id="GO:0006281">
    <property type="term" value="P:DNA repair"/>
    <property type="evidence" value="ECO:0007669"/>
    <property type="project" value="UniProtKB-KW"/>
</dbReference>
<protein>
    <recommendedName>
        <fullName evidence="12">ATP-binding protein Uup</fullName>
        <ecNumber evidence="12">3.6.1.-</ecNumber>
    </recommendedName>
</protein>
<organism evidence="14 15">
    <name type="scientific">Aquabacterium commune</name>
    <dbReference type="NCBI Taxonomy" id="70586"/>
    <lineage>
        <taxon>Bacteria</taxon>
        <taxon>Pseudomonadati</taxon>
        <taxon>Pseudomonadota</taxon>
        <taxon>Betaproteobacteria</taxon>
        <taxon>Burkholderiales</taxon>
        <taxon>Aquabacterium</taxon>
    </lineage>
</organism>
<dbReference type="InterPro" id="IPR003593">
    <property type="entry name" value="AAA+_ATPase"/>
</dbReference>
<reference evidence="14 15" key="1">
    <citation type="submission" date="2019-03" db="EMBL/GenBank/DDBJ databases">
        <title>Genomic Encyclopedia of Type Strains, Phase IV (KMG-IV): sequencing the most valuable type-strain genomes for metagenomic binning, comparative biology and taxonomic classification.</title>
        <authorList>
            <person name="Goeker M."/>
        </authorList>
    </citation>
    <scope>NUCLEOTIDE SEQUENCE [LARGE SCALE GENOMIC DNA]</scope>
    <source>
        <strain evidence="14 15">DSM 11901</strain>
    </source>
</reference>
<keyword evidence="8 12" id="KW-0238">DNA-binding</keyword>
<dbReference type="InterPro" id="IPR017871">
    <property type="entry name" value="ABC_transporter-like_CS"/>
</dbReference>
<feature type="domain" description="ABC transporter" evidence="13">
    <location>
        <begin position="4"/>
        <end position="247"/>
    </location>
</feature>
<dbReference type="AlphaFoldDB" id="A0A4R6RQH5"/>
<keyword evidence="1" id="KW-1003">Cell membrane</keyword>
<feature type="domain" description="ABC transporter" evidence="13">
    <location>
        <begin position="314"/>
        <end position="531"/>
    </location>
</feature>
<dbReference type="GO" id="GO:0003677">
    <property type="term" value="F:DNA binding"/>
    <property type="evidence" value="ECO:0007669"/>
    <property type="project" value="UniProtKB-UniRule"/>
</dbReference>
<dbReference type="Gene3D" id="3.40.50.300">
    <property type="entry name" value="P-loop containing nucleotide triphosphate hydrolases"/>
    <property type="match status" value="2"/>
</dbReference>
<dbReference type="Proteomes" id="UP000294593">
    <property type="component" value="Unassembled WGS sequence"/>
</dbReference>
<dbReference type="Pfam" id="PF12848">
    <property type="entry name" value="ABC_tran_Xtn"/>
    <property type="match status" value="1"/>
</dbReference>
<evidence type="ECO:0000256" key="6">
    <source>
        <dbReference type="ARBA" id="ARBA00022801"/>
    </source>
</evidence>
<dbReference type="InterPro" id="IPR043686">
    <property type="entry name" value="Uup"/>
</dbReference>
<dbReference type="FunFam" id="3.40.50.300:FF:000309">
    <property type="entry name" value="ABC transporter ATP-binding protein"/>
    <property type="match status" value="1"/>
</dbReference>
<keyword evidence="4 12" id="KW-0547">Nucleotide-binding</keyword>
<evidence type="ECO:0000256" key="7">
    <source>
        <dbReference type="ARBA" id="ARBA00022840"/>
    </source>
</evidence>
<comment type="subcellular location">
    <subcellularLocation>
        <location evidence="12">Cytoplasm</location>
    </subcellularLocation>
    <text evidence="12">Associates with ribosomes.</text>
</comment>
<evidence type="ECO:0000256" key="3">
    <source>
        <dbReference type="ARBA" id="ARBA00022737"/>
    </source>
</evidence>
<dbReference type="GO" id="GO:0016887">
    <property type="term" value="F:ATP hydrolysis activity"/>
    <property type="evidence" value="ECO:0007669"/>
    <property type="project" value="UniProtKB-UniRule"/>
</dbReference>
<dbReference type="Pfam" id="PF00005">
    <property type="entry name" value="ABC_tran"/>
    <property type="match status" value="2"/>
</dbReference>
<evidence type="ECO:0000256" key="11">
    <source>
        <dbReference type="ARBA" id="ARBA00061478"/>
    </source>
</evidence>
<dbReference type="InterPro" id="IPR027417">
    <property type="entry name" value="P-loop_NTPase"/>
</dbReference>
<dbReference type="InterPro" id="IPR051309">
    <property type="entry name" value="ABCF_ATPase"/>
</dbReference>
<dbReference type="PANTHER" id="PTHR42855">
    <property type="entry name" value="ABC TRANSPORTER ATP-BINDING SUBUNIT"/>
    <property type="match status" value="1"/>
</dbReference>
<evidence type="ECO:0000256" key="12">
    <source>
        <dbReference type="HAMAP-Rule" id="MF_00848"/>
    </source>
</evidence>
<dbReference type="InterPro" id="IPR032524">
    <property type="entry name" value="ABC_tran_C"/>
</dbReference>
<evidence type="ECO:0000256" key="8">
    <source>
        <dbReference type="ARBA" id="ARBA00023125"/>
    </source>
</evidence>
<gene>
    <name evidence="12" type="primary">uup</name>
    <name evidence="14" type="ORF">EV672_101586</name>
</gene>
<comment type="caution">
    <text evidence="14">The sequence shown here is derived from an EMBL/GenBank/DDBJ whole genome shotgun (WGS) entry which is preliminary data.</text>
</comment>
<feature type="binding site" evidence="12">
    <location>
        <begin position="36"/>
        <end position="43"/>
    </location>
    <ligand>
        <name>ATP</name>
        <dbReference type="ChEBI" id="CHEBI:30616"/>
        <label>1</label>
    </ligand>
</feature>
<dbReference type="InterPro" id="IPR003439">
    <property type="entry name" value="ABC_transporter-like_ATP-bd"/>
</dbReference>
<dbReference type="InterPro" id="IPR032781">
    <property type="entry name" value="ABC_tran_Xtn"/>
</dbReference>
<dbReference type="GO" id="GO:0005524">
    <property type="term" value="F:ATP binding"/>
    <property type="evidence" value="ECO:0007669"/>
    <property type="project" value="UniProtKB-UniRule"/>
</dbReference>
<evidence type="ECO:0000256" key="10">
    <source>
        <dbReference type="ARBA" id="ARBA00049360"/>
    </source>
</evidence>
<dbReference type="InterPro" id="IPR037118">
    <property type="entry name" value="Val-tRNA_synth_C_sf"/>
</dbReference>
<dbReference type="GO" id="GO:0005737">
    <property type="term" value="C:cytoplasm"/>
    <property type="evidence" value="ECO:0007669"/>
    <property type="project" value="UniProtKB-SubCell"/>
</dbReference>
<dbReference type="SUPFAM" id="SSF52540">
    <property type="entry name" value="P-loop containing nucleoside triphosphate hydrolases"/>
    <property type="match status" value="2"/>
</dbReference>
<dbReference type="PROSITE" id="PS50893">
    <property type="entry name" value="ABC_TRANSPORTER_2"/>
    <property type="match status" value="2"/>
</dbReference>
<dbReference type="OrthoDB" id="9762051at2"/>
<evidence type="ECO:0000313" key="14">
    <source>
        <dbReference type="EMBL" id="TDP88437.1"/>
    </source>
</evidence>
<proteinExistence type="inferred from homology"/>
<evidence type="ECO:0000313" key="15">
    <source>
        <dbReference type="Proteomes" id="UP000294593"/>
    </source>
</evidence>
<dbReference type="GO" id="GO:0043022">
    <property type="term" value="F:ribosome binding"/>
    <property type="evidence" value="ECO:0007669"/>
    <property type="project" value="UniProtKB-UniRule"/>
</dbReference>
<dbReference type="FunFam" id="3.40.50.300:FF:000011">
    <property type="entry name" value="Putative ABC transporter ATP-binding component"/>
    <property type="match status" value="1"/>
</dbReference>
<name>A0A4R6RQH5_9BURK</name>
<dbReference type="CDD" id="cd03221">
    <property type="entry name" value="ABCF_EF-3"/>
    <property type="match status" value="2"/>
</dbReference>
<keyword evidence="1" id="KW-0472">Membrane</keyword>
<keyword evidence="9 12" id="KW-0234">DNA repair</keyword>
<feature type="binding site" evidence="12">
    <location>
        <begin position="346"/>
        <end position="353"/>
    </location>
    <ligand>
        <name>ATP</name>
        <dbReference type="ChEBI" id="CHEBI:30616"/>
        <label>2</label>
    </ligand>
</feature>
<evidence type="ECO:0000256" key="5">
    <source>
        <dbReference type="ARBA" id="ARBA00022763"/>
    </source>
</evidence>
<dbReference type="EC" id="3.6.1.-" evidence="12"/>
<dbReference type="EMBL" id="SNXW01000001">
    <property type="protein sequence ID" value="TDP88437.1"/>
    <property type="molecule type" value="Genomic_DNA"/>
</dbReference>
<accession>A0A4R6RQH5</accession>
<keyword evidence="7 12" id="KW-0067">ATP-binding</keyword>
<keyword evidence="2 12" id="KW-0963">Cytoplasm</keyword>
<dbReference type="RefSeq" id="WP_133606047.1">
    <property type="nucleotide sequence ID" value="NZ_SNXW01000001.1"/>
</dbReference>
<comment type="catalytic activity">
    <reaction evidence="10 12">
        <text>ATP + H2O = ADP + phosphate + H(+)</text>
        <dbReference type="Rhea" id="RHEA:13065"/>
        <dbReference type="ChEBI" id="CHEBI:15377"/>
        <dbReference type="ChEBI" id="CHEBI:15378"/>
        <dbReference type="ChEBI" id="CHEBI:30616"/>
        <dbReference type="ChEBI" id="CHEBI:43474"/>
        <dbReference type="ChEBI" id="CHEBI:456216"/>
    </reaction>
</comment>
<dbReference type="PANTHER" id="PTHR42855:SF1">
    <property type="entry name" value="ABC TRANSPORTER DOMAIN-CONTAINING PROTEIN"/>
    <property type="match status" value="1"/>
</dbReference>
<evidence type="ECO:0000256" key="4">
    <source>
        <dbReference type="ARBA" id="ARBA00022741"/>
    </source>
</evidence>
<evidence type="ECO:0000256" key="2">
    <source>
        <dbReference type="ARBA" id="ARBA00022490"/>
    </source>
</evidence>
<dbReference type="PROSITE" id="PS00211">
    <property type="entry name" value="ABC_TRANSPORTER_1"/>
    <property type="match status" value="2"/>
</dbReference>
<keyword evidence="15" id="KW-1185">Reference proteome</keyword>
<keyword evidence="6 12" id="KW-0378">Hydrolase</keyword>
<evidence type="ECO:0000256" key="9">
    <source>
        <dbReference type="ARBA" id="ARBA00023204"/>
    </source>
</evidence>
<dbReference type="Gene3D" id="1.10.287.380">
    <property type="entry name" value="Valyl-tRNA synthetase, C-terminal domain"/>
    <property type="match status" value="1"/>
</dbReference>
<comment type="function">
    <text evidence="12">Probably plays a role in ribosome assembly or function. May be involved in resolution of branched DNA intermediates that result from template switching in postreplication gaps. Binds DNA and has ATPase activity.</text>
</comment>
<dbReference type="SMART" id="SM00382">
    <property type="entry name" value="AAA"/>
    <property type="match status" value="2"/>
</dbReference>
<evidence type="ECO:0000256" key="1">
    <source>
        <dbReference type="ARBA" id="ARBA00022475"/>
    </source>
</evidence>
<keyword evidence="5 12" id="KW-0227">DNA damage</keyword>
<keyword evidence="3 12" id="KW-0677">Repeat</keyword>
<dbReference type="Pfam" id="PF16326">
    <property type="entry name" value="ABC_tran_CTD"/>
    <property type="match status" value="1"/>
</dbReference>
<sequence>MAVLTLNDACLAFGHVALLDHTSFALETGERVGLIGRNGTGKSSLLKIMVGIDKLDDGQVQAQKGIELAYVPQEPSFADGATVETTVSEGLGDIRQLRERFEAITHGEGDADQMESLMTQIEARNGWNWEQRVEETLQRLNLSADLAIASLSGGMKKRVALARALVASPDVLFLDEPTNHLDLDAITWLEDLLKDFQGSIVLISHDRAFLDNVCTRIVELDRGQLRSYPGNFAAYQNLKEQELADEAVANARFDKLLAQEEVWIRKGVEARRTRSVARIKRLEVLRDTRSSRRDVVGRVKLEVSQGDRGGKIVAELEDVSKSYGGRTIVKGFTGTILRGDKVGLVGSNGAGKTTLLKMILGELAPDSGTVKQGANMQVAYFDQMRDHLDLDATLADFISPGSEWIEINGSRKHVMGYLQDFLFSPARANSPVRTLSGGERNRLLLARLFAKPSNVLVLDEPTNDLDIDTLDLLEDLLAEYPGTVFLVSHDRRFLDNVVTSTLVAEGQGHWREYEGGVEDWLIQSRRAQAIAAGKPGAAAIAASVKQTPEASLRTPVAVAADTAPAVAPAAPVVASPKRKLSYKEQRELDELPARIEALETEQAELNKQLADPDIYRKEAGNVATMHARVEAIDDELLAALARWEELGQR</sequence>